<dbReference type="KEGG" id="hir:HETIRDRAFT_449679"/>
<feature type="compositionally biased region" description="Polar residues" evidence="1">
    <location>
        <begin position="139"/>
        <end position="149"/>
    </location>
</feature>
<feature type="region of interest" description="Disordered" evidence="1">
    <location>
        <begin position="100"/>
        <end position="203"/>
    </location>
</feature>
<name>W4KGB2_HETIT</name>
<dbReference type="HOGENOM" id="CLU_950136_0_0_1"/>
<reference evidence="2 3" key="1">
    <citation type="journal article" date="2012" name="New Phytol.">
        <title>Insight into trade-off between wood decay and parasitism from the genome of a fungal forest pathogen.</title>
        <authorList>
            <person name="Olson A."/>
            <person name="Aerts A."/>
            <person name="Asiegbu F."/>
            <person name="Belbahri L."/>
            <person name="Bouzid O."/>
            <person name="Broberg A."/>
            <person name="Canback B."/>
            <person name="Coutinho P.M."/>
            <person name="Cullen D."/>
            <person name="Dalman K."/>
            <person name="Deflorio G."/>
            <person name="van Diepen L.T."/>
            <person name="Dunand C."/>
            <person name="Duplessis S."/>
            <person name="Durling M."/>
            <person name="Gonthier P."/>
            <person name="Grimwood J."/>
            <person name="Fossdal C.G."/>
            <person name="Hansson D."/>
            <person name="Henrissat B."/>
            <person name="Hietala A."/>
            <person name="Himmelstrand K."/>
            <person name="Hoffmeister D."/>
            <person name="Hogberg N."/>
            <person name="James T.Y."/>
            <person name="Karlsson M."/>
            <person name="Kohler A."/>
            <person name="Kues U."/>
            <person name="Lee Y.H."/>
            <person name="Lin Y.C."/>
            <person name="Lind M."/>
            <person name="Lindquist E."/>
            <person name="Lombard V."/>
            <person name="Lucas S."/>
            <person name="Lunden K."/>
            <person name="Morin E."/>
            <person name="Murat C."/>
            <person name="Park J."/>
            <person name="Raffaello T."/>
            <person name="Rouze P."/>
            <person name="Salamov A."/>
            <person name="Schmutz J."/>
            <person name="Solheim H."/>
            <person name="Stahlberg J."/>
            <person name="Velez H."/>
            <person name="de Vries R.P."/>
            <person name="Wiebenga A."/>
            <person name="Woodward S."/>
            <person name="Yakovlev I."/>
            <person name="Garbelotto M."/>
            <person name="Martin F."/>
            <person name="Grigoriev I.V."/>
            <person name="Stenlid J."/>
        </authorList>
    </citation>
    <scope>NUCLEOTIDE SEQUENCE [LARGE SCALE GENOMIC DNA]</scope>
    <source>
        <strain evidence="2 3">TC 32-1</strain>
    </source>
</reference>
<proteinExistence type="predicted"/>
<dbReference type="InParanoid" id="W4KGB2"/>
<protein>
    <submittedName>
        <fullName evidence="2">Uncharacterized protein</fullName>
    </submittedName>
</protein>
<dbReference type="GeneID" id="20675972"/>
<feature type="compositionally biased region" description="Low complexity" evidence="1">
    <location>
        <begin position="150"/>
        <end position="159"/>
    </location>
</feature>
<evidence type="ECO:0000313" key="3">
    <source>
        <dbReference type="Proteomes" id="UP000030671"/>
    </source>
</evidence>
<dbReference type="Proteomes" id="UP000030671">
    <property type="component" value="Unassembled WGS sequence"/>
</dbReference>
<keyword evidence="3" id="KW-1185">Reference proteome</keyword>
<gene>
    <name evidence="2" type="ORF">HETIRDRAFT_449679</name>
</gene>
<dbReference type="RefSeq" id="XP_009543820.1">
    <property type="nucleotide sequence ID" value="XM_009545525.1"/>
</dbReference>
<evidence type="ECO:0000256" key="1">
    <source>
        <dbReference type="SAM" id="MobiDB-lite"/>
    </source>
</evidence>
<evidence type="ECO:0000313" key="2">
    <source>
        <dbReference type="EMBL" id="ETW84111.1"/>
    </source>
</evidence>
<organism evidence="2 3">
    <name type="scientific">Heterobasidion irregulare (strain TC 32-1)</name>
    <dbReference type="NCBI Taxonomy" id="747525"/>
    <lineage>
        <taxon>Eukaryota</taxon>
        <taxon>Fungi</taxon>
        <taxon>Dikarya</taxon>
        <taxon>Basidiomycota</taxon>
        <taxon>Agaricomycotina</taxon>
        <taxon>Agaricomycetes</taxon>
        <taxon>Russulales</taxon>
        <taxon>Bondarzewiaceae</taxon>
        <taxon>Heterobasidion</taxon>
        <taxon>Heterobasidion annosum species complex</taxon>
    </lineage>
</organism>
<dbReference type="AlphaFoldDB" id="W4KGB2"/>
<feature type="compositionally biased region" description="Polar residues" evidence="1">
    <location>
        <begin position="105"/>
        <end position="118"/>
    </location>
</feature>
<feature type="compositionally biased region" description="Low complexity" evidence="1">
    <location>
        <begin position="171"/>
        <end position="197"/>
    </location>
</feature>
<dbReference type="EMBL" id="KI925456">
    <property type="protein sequence ID" value="ETW84111.1"/>
    <property type="molecule type" value="Genomic_DNA"/>
</dbReference>
<sequence>MGSFRSFARTTVDKRIPARRADNLRSPLWRCRTTFAPRRSAPTTFVAAIASNRSAACRSVAPVLVVVVVVPAVPDNSRHLSYNCRLPRLSMRGSTIECPARSGFSGRSTDRPSGNESADPSEDQIPIPVAKIKRRWRSRSPSVENSRFMSSSSSSSPSPDELFNARGIAYRSTGSGSGAARSDRSSGSAPRRGTCSPRYRRVRPPRVPPSPVVFWSISRFHAEDSDVSIAAQTPISMLTRVGAIDDLARAMRHSCLLLLNPDGGPTRIGPWLPVAHLRCGGASSGNAEWAQVV</sequence>
<accession>W4KGB2</accession>